<dbReference type="Ensembl" id="ENSSGRT00000079172.1">
    <property type="protein sequence ID" value="ENSSGRP00000074378.1"/>
    <property type="gene ID" value="ENSSGRG00000037770.1"/>
</dbReference>
<dbReference type="InterPro" id="IPR013087">
    <property type="entry name" value="Znf_C2H2_type"/>
</dbReference>
<evidence type="ECO:0000313" key="15">
    <source>
        <dbReference type="Proteomes" id="UP000472262"/>
    </source>
</evidence>
<keyword evidence="6" id="KW-0862">Zinc</keyword>
<protein>
    <recommendedName>
        <fullName evidence="13">C2H2-type domain-containing protein</fullName>
    </recommendedName>
</protein>
<evidence type="ECO:0000256" key="7">
    <source>
        <dbReference type="ARBA" id="ARBA00023015"/>
    </source>
</evidence>
<keyword evidence="15" id="KW-1185">Reference proteome</keyword>
<dbReference type="InterPro" id="IPR036236">
    <property type="entry name" value="Znf_C2H2_sf"/>
</dbReference>
<dbReference type="SMART" id="SM00355">
    <property type="entry name" value="ZnF_C2H2"/>
    <property type="match status" value="4"/>
</dbReference>
<keyword evidence="10" id="KW-0539">Nucleus</keyword>
<name>A0A672QEW0_SINGR</name>
<dbReference type="GO" id="GO:0000978">
    <property type="term" value="F:RNA polymerase II cis-regulatory region sequence-specific DNA binding"/>
    <property type="evidence" value="ECO:0007669"/>
    <property type="project" value="TreeGrafter"/>
</dbReference>
<accession>A0A672QEW0</accession>
<dbReference type="GO" id="GO:0000785">
    <property type="term" value="C:chromatin"/>
    <property type="evidence" value="ECO:0007669"/>
    <property type="project" value="TreeGrafter"/>
</dbReference>
<dbReference type="FunFam" id="3.30.160.60:FF:000185">
    <property type="entry name" value="zinc finger protein 319"/>
    <property type="match status" value="1"/>
</dbReference>
<dbReference type="FunFam" id="3.30.160.60:FF:000358">
    <property type="entry name" value="zinc finger protein 24"/>
    <property type="match status" value="2"/>
</dbReference>
<evidence type="ECO:0000256" key="3">
    <source>
        <dbReference type="ARBA" id="ARBA00022723"/>
    </source>
</evidence>
<evidence type="ECO:0000256" key="2">
    <source>
        <dbReference type="ARBA" id="ARBA00006991"/>
    </source>
</evidence>
<keyword evidence="9" id="KW-0804">Transcription</keyword>
<dbReference type="AlphaFoldDB" id="A0A672QEW0"/>
<feature type="domain" description="C2H2-type" evidence="13">
    <location>
        <begin position="64"/>
        <end position="92"/>
    </location>
</feature>
<feature type="compositionally biased region" description="Polar residues" evidence="12">
    <location>
        <begin position="1"/>
        <end position="16"/>
    </location>
</feature>
<feature type="region of interest" description="Disordered" evidence="12">
    <location>
        <begin position="1"/>
        <end position="25"/>
    </location>
</feature>
<keyword evidence="4" id="KW-0677">Repeat</keyword>
<comment type="similarity">
    <text evidence="2">Belongs to the krueppel C2H2-type zinc-finger protein family.</text>
</comment>
<sequence>QVCTGSTQQGSNNRRNCSSHRLRTLTQGNGEKRKSYVCKYCGKAFTGLSNVVTHQRVHTGERPFKCDTCGKLFTEAGNLKKHQRKVHTGERPYSCSQCGQTFAGNLKKHQRVHTGEKPFVCPRCGKRFAWICNLKTHQQSACCGGV</sequence>
<evidence type="ECO:0000256" key="12">
    <source>
        <dbReference type="SAM" id="MobiDB-lite"/>
    </source>
</evidence>
<evidence type="ECO:0000256" key="4">
    <source>
        <dbReference type="ARBA" id="ARBA00022737"/>
    </source>
</evidence>
<dbReference type="GO" id="GO:0031519">
    <property type="term" value="C:PcG protein complex"/>
    <property type="evidence" value="ECO:0007669"/>
    <property type="project" value="TreeGrafter"/>
</dbReference>
<comment type="subcellular location">
    <subcellularLocation>
        <location evidence="1">Nucleus</location>
    </subcellularLocation>
</comment>
<dbReference type="PROSITE" id="PS00028">
    <property type="entry name" value="ZINC_FINGER_C2H2_1"/>
    <property type="match status" value="2"/>
</dbReference>
<reference evidence="14" key="1">
    <citation type="submission" date="2025-08" db="UniProtKB">
        <authorList>
            <consortium name="Ensembl"/>
        </authorList>
    </citation>
    <scope>IDENTIFICATION</scope>
</reference>
<dbReference type="SUPFAM" id="SSF57667">
    <property type="entry name" value="beta-beta-alpha zinc fingers"/>
    <property type="match status" value="2"/>
</dbReference>
<dbReference type="Pfam" id="PF00096">
    <property type="entry name" value="zf-C2H2"/>
    <property type="match status" value="3"/>
</dbReference>
<evidence type="ECO:0000313" key="14">
    <source>
        <dbReference type="Ensembl" id="ENSSGRP00000074378.1"/>
    </source>
</evidence>
<dbReference type="FunFam" id="3.30.160.60:FF:000338">
    <property type="entry name" value="zinc finger protein 383"/>
    <property type="match status" value="1"/>
</dbReference>
<dbReference type="GO" id="GO:0008270">
    <property type="term" value="F:zinc ion binding"/>
    <property type="evidence" value="ECO:0007669"/>
    <property type="project" value="UniProtKB-KW"/>
</dbReference>
<evidence type="ECO:0000256" key="8">
    <source>
        <dbReference type="ARBA" id="ARBA00023125"/>
    </source>
</evidence>
<evidence type="ECO:0000256" key="1">
    <source>
        <dbReference type="ARBA" id="ARBA00004123"/>
    </source>
</evidence>
<dbReference type="PANTHER" id="PTHR14003:SF23">
    <property type="entry name" value="ZINC FINGER PROTEIN 143"/>
    <property type="match status" value="1"/>
</dbReference>
<evidence type="ECO:0000256" key="11">
    <source>
        <dbReference type="PROSITE-ProRule" id="PRU00042"/>
    </source>
</evidence>
<dbReference type="GO" id="GO:0005667">
    <property type="term" value="C:transcription regulator complex"/>
    <property type="evidence" value="ECO:0007669"/>
    <property type="project" value="TreeGrafter"/>
</dbReference>
<dbReference type="Gene3D" id="3.30.160.60">
    <property type="entry name" value="Classic Zinc Finger"/>
    <property type="match status" value="4"/>
</dbReference>
<keyword evidence="8" id="KW-0238">DNA-binding</keyword>
<keyword evidence="5 11" id="KW-0863">Zinc-finger</keyword>
<feature type="domain" description="C2H2-type" evidence="13">
    <location>
        <begin position="36"/>
        <end position="63"/>
    </location>
</feature>
<feature type="domain" description="C2H2-type" evidence="13">
    <location>
        <begin position="119"/>
        <end position="139"/>
    </location>
</feature>
<dbReference type="PROSITE" id="PS50157">
    <property type="entry name" value="ZINC_FINGER_C2H2_2"/>
    <property type="match status" value="4"/>
</dbReference>
<keyword evidence="3" id="KW-0479">Metal-binding</keyword>
<feature type="domain" description="C2H2-type" evidence="13">
    <location>
        <begin position="93"/>
        <end position="118"/>
    </location>
</feature>
<evidence type="ECO:0000259" key="13">
    <source>
        <dbReference type="PROSITE" id="PS50157"/>
    </source>
</evidence>
<evidence type="ECO:0000256" key="5">
    <source>
        <dbReference type="ARBA" id="ARBA00022771"/>
    </source>
</evidence>
<dbReference type="PANTHER" id="PTHR14003">
    <property type="entry name" value="TRANSCRIPTIONAL REPRESSOR PROTEIN YY"/>
    <property type="match status" value="1"/>
</dbReference>
<organism evidence="14 15">
    <name type="scientific">Sinocyclocheilus grahami</name>
    <name type="common">Dianchi golden-line fish</name>
    <name type="synonym">Barbus grahami</name>
    <dbReference type="NCBI Taxonomy" id="75366"/>
    <lineage>
        <taxon>Eukaryota</taxon>
        <taxon>Metazoa</taxon>
        <taxon>Chordata</taxon>
        <taxon>Craniata</taxon>
        <taxon>Vertebrata</taxon>
        <taxon>Euteleostomi</taxon>
        <taxon>Actinopterygii</taxon>
        <taxon>Neopterygii</taxon>
        <taxon>Teleostei</taxon>
        <taxon>Ostariophysi</taxon>
        <taxon>Cypriniformes</taxon>
        <taxon>Cyprinidae</taxon>
        <taxon>Cyprininae</taxon>
        <taxon>Sinocyclocheilus</taxon>
    </lineage>
</organism>
<evidence type="ECO:0000256" key="10">
    <source>
        <dbReference type="ARBA" id="ARBA00023242"/>
    </source>
</evidence>
<reference evidence="14" key="2">
    <citation type="submission" date="2025-09" db="UniProtKB">
        <authorList>
            <consortium name="Ensembl"/>
        </authorList>
    </citation>
    <scope>IDENTIFICATION</scope>
</reference>
<keyword evidence="7" id="KW-0805">Transcription regulation</keyword>
<dbReference type="GO" id="GO:0000981">
    <property type="term" value="F:DNA-binding transcription factor activity, RNA polymerase II-specific"/>
    <property type="evidence" value="ECO:0007669"/>
    <property type="project" value="TreeGrafter"/>
</dbReference>
<proteinExistence type="inferred from homology"/>
<evidence type="ECO:0000256" key="9">
    <source>
        <dbReference type="ARBA" id="ARBA00023163"/>
    </source>
</evidence>
<evidence type="ECO:0000256" key="6">
    <source>
        <dbReference type="ARBA" id="ARBA00022833"/>
    </source>
</evidence>
<dbReference type="Proteomes" id="UP000472262">
    <property type="component" value="Unassembled WGS sequence"/>
</dbReference>